<dbReference type="Gene3D" id="1.20.120.330">
    <property type="entry name" value="Nucleotidyltransferases domain 2"/>
    <property type="match status" value="1"/>
</dbReference>
<evidence type="ECO:0000313" key="2">
    <source>
        <dbReference type="Proteomes" id="UP001055153"/>
    </source>
</evidence>
<keyword evidence="2" id="KW-1185">Reference proteome</keyword>
<reference evidence="1" key="2">
    <citation type="submission" date="2021-08" db="EMBL/GenBank/DDBJ databases">
        <authorList>
            <person name="Tani A."/>
            <person name="Ola A."/>
            <person name="Ogura Y."/>
            <person name="Katsura K."/>
            <person name="Hayashi T."/>
        </authorList>
    </citation>
    <scope>NUCLEOTIDE SEQUENCE</scope>
    <source>
        <strain evidence="1">DSM 17168</strain>
    </source>
</reference>
<comment type="caution">
    <text evidence="1">The sequence shown here is derived from an EMBL/GenBank/DDBJ whole genome shotgun (WGS) entry which is preliminary data.</text>
</comment>
<sequence>MTRLGNPLVYDLLTVAEELTRASGTGSQRKAALRRAVSTAYYAVFHALCYVCADSLVGWSKSEVMVPIYRSLDHGSAKTRLASAEAKALLEPQGLDVGAAFTFLEEKRHEADYAAPSLTVSKAWARECLERAQQTIAIIETLDRTQRMKLAVLLIAKPRSR</sequence>
<accession>A0ABQ4SB48</accession>
<evidence type="ECO:0008006" key="3">
    <source>
        <dbReference type="Google" id="ProtNLM"/>
    </source>
</evidence>
<proteinExistence type="predicted"/>
<gene>
    <name evidence="1" type="ORF">GMJLKIPL_2368</name>
</gene>
<organism evidence="1 2">
    <name type="scientific">Methylobacterium isbiliense</name>
    <dbReference type="NCBI Taxonomy" id="315478"/>
    <lineage>
        <taxon>Bacteria</taxon>
        <taxon>Pseudomonadati</taxon>
        <taxon>Pseudomonadota</taxon>
        <taxon>Alphaproteobacteria</taxon>
        <taxon>Hyphomicrobiales</taxon>
        <taxon>Methylobacteriaceae</taxon>
        <taxon>Methylobacterium</taxon>
    </lineage>
</organism>
<name>A0ABQ4SB48_9HYPH</name>
<evidence type="ECO:0000313" key="1">
    <source>
        <dbReference type="EMBL" id="GJE00446.1"/>
    </source>
</evidence>
<dbReference type="Proteomes" id="UP001055153">
    <property type="component" value="Unassembled WGS sequence"/>
</dbReference>
<reference evidence="1" key="1">
    <citation type="journal article" date="2021" name="Front. Microbiol.">
        <title>Comprehensive Comparative Genomics and Phenotyping of Methylobacterium Species.</title>
        <authorList>
            <person name="Alessa O."/>
            <person name="Ogura Y."/>
            <person name="Fujitani Y."/>
            <person name="Takami H."/>
            <person name="Hayashi T."/>
            <person name="Sahin N."/>
            <person name="Tani A."/>
        </authorList>
    </citation>
    <scope>NUCLEOTIDE SEQUENCE</scope>
    <source>
        <strain evidence="1">DSM 17168</strain>
    </source>
</reference>
<dbReference type="RefSeq" id="WP_238235333.1">
    <property type="nucleotide sequence ID" value="NZ_BPQQ01000025.1"/>
</dbReference>
<protein>
    <recommendedName>
        <fullName evidence="3">HEPN domain-containing protein</fullName>
    </recommendedName>
</protein>
<dbReference type="EMBL" id="BPQQ01000025">
    <property type="protein sequence ID" value="GJE00446.1"/>
    <property type="molecule type" value="Genomic_DNA"/>
</dbReference>